<dbReference type="HAMAP" id="MF_01629">
    <property type="entry name" value="PdxH"/>
    <property type="match status" value="1"/>
</dbReference>
<comment type="subunit">
    <text evidence="5">Homodimer.</text>
</comment>
<comment type="cofactor">
    <cofactor evidence="5 7">
        <name>FMN</name>
        <dbReference type="ChEBI" id="CHEBI:58210"/>
    </cofactor>
    <text evidence="5 7">Binds 1 FMN per subunit.</text>
</comment>
<accession>A0A6G9QIH7</accession>
<dbReference type="EC" id="1.4.3.5" evidence="5"/>
<comment type="function">
    <text evidence="5">Catalyzes the oxidation of either pyridoxine 5'-phosphate (PNP) or pyridoxamine 5'-phosphate (PMP) into pyridoxal 5'-phosphate (PLP).</text>
</comment>
<dbReference type="PANTHER" id="PTHR10851:SF0">
    <property type="entry name" value="PYRIDOXINE-5'-PHOSPHATE OXIDASE"/>
    <property type="match status" value="1"/>
</dbReference>
<evidence type="ECO:0000256" key="4">
    <source>
        <dbReference type="ARBA" id="ARBA00023002"/>
    </source>
</evidence>
<feature type="binding site" evidence="5 7">
    <location>
        <position position="195"/>
    </location>
    <ligand>
        <name>FMN</name>
        <dbReference type="ChEBI" id="CHEBI:58210"/>
    </ligand>
</feature>
<feature type="binding site" evidence="5 6">
    <location>
        <position position="123"/>
    </location>
    <ligand>
        <name>substrate</name>
    </ligand>
</feature>
<dbReference type="SUPFAM" id="SSF50475">
    <property type="entry name" value="FMN-binding split barrel"/>
    <property type="match status" value="1"/>
</dbReference>
<dbReference type="Proteomes" id="UP000502608">
    <property type="component" value="Chromosome"/>
</dbReference>
<feature type="binding site" evidence="6">
    <location>
        <begin position="8"/>
        <end position="11"/>
    </location>
    <ligand>
        <name>substrate</name>
    </ligand>
</feature>
<feature type="binding site" evidence="5 7">
    <location>
        <position position="83"/>
    </location>
    <ligand>
        <name>FMN</name>
        <dbReference type="ChEBI" id="CHEBI:58210"/>
    </ligand>
</feature>
<evidence type="ECO:0000256" key="5">
    <source>
        <dbReference type="HAMAP-Rule" id="MF_01629"/>
    </source>
</evidence>
<evidence type="ECO:0000256" key="2">
    <source>
        <dbReference type="ARBA" id="ARBA00022630"/>
    </source>
</evidence>
<evidence type="ECO:0000256" key="1">
    <source>
        <dbReference type="ARBA" id="ARBA00007301"/>
    </source>
</evidence>
<feature type="binding site" evidence="5 7">
    <location>
        <position position="105"/>
    </location>
    <ligand>
        <name>FMN</name>
        <dbReference type="ChEBI" id="CHEBI:58210"/>
    </ligand>
</feature>
<reference evidence="10 11" key="1">
    <citation type="submission" date="2020-03" db="EMBL/GenBank/DDBJ databases">
        <title>Complete genome sequence of Shewanella sp.</title>
        <authorList>
            <person name="Kim Y.-S."/>
            <person name="Kim S.-J."/>
            <person name="Jung H.-K."/>
            <person name="Kim K.-H."/>
        </authorList>
    </citation>
    <scope>NUCLEOTIDE SEQUENCE [LARGE SCALE GENOMIC DNA]</scope>
    <source>
        <strain evidence="10 11">PN3F2</strain>
    </source>
</reference>
<dbReference type="NCBIfam" id="TIGR00558">
    <property type="entry name" value="pdxH"/>
    <property type="match status" value="1"/>
</dbReference>
<comment type="catalytic activity">
    <reaction evidence="5">
        <text>pyridoxine 5'-phosphate + O2 = pyridoxal 5'-phosphate + H2O2</text>
        <dbReference type="Rhea" id="RHEA:15149"/>
        <dbReference type="ChEBI" id="CHEBI:15379"/>
        <dbReference type="ChEBI" id="CHEBI:16240"/>
        <dbReference type="ChEBI" id="CHEBI:58589"/>
        <dbReference type="ChEBI" id="CHEBI:597326"/>
        <dbReference type="EC" id="1.4.3.5"/>
    </reaction>
</comment>
<dbReference type="InterPro" id="IPR012349">
    <property type="entry name" value="Split_barrel_FMN-bd"/>
</dbReference>
<dbReference type="AlphaFoldDB" id="A0A6G9QIH7"/>
<comment type="pathway">
    <text evidence="5">Cofactor metabolism; pyridoxal 5'-phosphate salvage; pyridoxal 5'-phosphate from pyridoxine 5'-phosphate: step 1/1.</text>
</comment>
<feature type="binding site" evidence="5 6">
    <location>
        <position position="131"/>
    </location>
    <ligand>
        <name>substrate</name>
    </ligand>
</feature>
<feature type="binding site" evidence="5 7">
    <location>
        <position position="82"/>
    </location>
    <ligand>
        <name>FMN</name>
        <dbReference type="ChEBI" id="CHEBI:58210"/>
    </ligand>
</feature>
<dbReference type="InterPro" id="IPR019740">
    <property type="entry name" value="Pyridox_Oxase_CS"/>
</dbReference>
<feature type="binding site" evidence="5 7">
    <location>
        <begin position="61"/>
        <end position="66"/>
    </location>
    <ligand>
        <name>FMN</name>
        <dbReference type="ChEBI" id="CHEBI:58210"/>
    </ligand>
</feature>
<evidence type="ECO:0000259" key="8">
    <source>
        <dbReference type="Pfam" id="PF01243"/>
    </source>
</evidence>
<evidence type="ECO:0000313" key="10">
    <source>
        <dbReference type="EMBL" id="QIR14350.1"/>
    </source>
</evidence>
<evidence type="ECO:0000256" key="6">
    <source>
        <dbReference type="PIRSR" id="PIRSR000190-1"/>
    </source>
</evidence>
<comment type="similarity">
    <text evidence="1 5">Belongs to the pyridoxamine 5'-phosphate oxidase family.</text>
</comment>
<feature type="binding site" evidence="5 7">
    <location>
        <position position="185"/>
    </location>
    <ligand>
        <name>FMN</name>
        <dbReference type="ChEBI" id="CHEBI:58210"/>
    </ligand>
</feature>
<dbReference type="GO" id="GO:0010181">
    <property type="term" value="F:FMN binding"/>
    <property type="evidence" value="ECO:0007669"/>
    <property type="project" value="UniProtKB-UniRule"/>
</dbReference>
<proteinExistence type="inferred from homology"/>
<gene>
    <name evidence="5 10" type="primary">pdxH</name>
    <name evidence="10" type="ORF">HBH39_07500</name>
</gene>
<feature type="binding site" evidence="5 6">
    <location>
        <begin position="191"/>
        <end position="193"/>
    </location>
    <ligand>
        <name>substrate</name>
    </ligand>
</feature>
<dbReference type="Gene3D" id="2.30.110.10">
    <property type="entry name" value="Electron Transport, Fmn-binding Protein, Chain A"/>
    <property type="match status" value="1"/>
</dbReference>
<dbReference type="NCBIfam" id="NF004231">
    <property type="entry name" value="PRK05679.1"/>
    <property type="match status" value="1"/>
</dbReference>
<dbReference type="EMBL" id="CP050313">
    <property type="protein sequence ID" value="QIR14350.1"/>
    <property type="molecule type" value="Genomic_DNA"/>
</dbReference>
<keyword evidence="4 5" id="KW-0560">Oxidoreductase</keyword>
<dbReference type="PANTHER" id="PTHR10851">
    <property type="entry name" value="PYRIDOXINE-5-PHOSPHATE OXIDASE"/>
    <property type="match status" value="1"/>
</dbReference>
<dbReference type="InterPro" id="IPR000659">
    <property type="entry name" value="Pyridox_Oxase"/>
</dbReference>
<dbReference type="KEGG" id="saes:HBH39_07500"/>
<dbReference type="Pfam" id="PF10590">
    <property type="entry name" value="PNP_phzG_C"/>
    <property type="match status" value="1"/>
</dbReference>
<feature type="domain" description="Pyridoxamine 5'-phosphate oxidase N-terminal" evidence="8">
    <location>
        <begin position="34"/>
        <end position="159"/>
    </location>
</feature>
<feature type="binding site" evidence="5 7">
    <location>
        <begin position="140"/>
        <end position="141"/>
    </location>
    <ligand>
        <name>FMN</name>
        <dbReference type="ChEBI" id="CHEBI:58210"/>
    </ligand>
</feature>
<dbReference type="Pfam" id="PF01243">
    <property type="entry name" value="PNPOx_N"/>
    <property type="match status" value="1"/>
</dbReference>
<dbReference type="PIRSF" id="PIRSF000190">
    <property type="entry name" value="Pyd_amn-ph_oxd"/>
    <property type="match status" value="1"/>
</dbReference>
<dbReference type="GO" id="GO:0008615">
    <property type="term" value="P:pyridoxine biosynthetic process"/>
    <property type="evidence" value="ECO:0007669"/>
    <property type="project" value="UniProtKB-UniRule"/>
</dbReference>
<name>A0A6G9QIH7_9GAMM</name>
<dbReference type="InterPro" id="IPR011576">
    <property type="entry name" value="Pyridox_Oxase_N"/>
</dbReference>
<dbReference type="GO" id="GO:0004733">
    <property type="term" value="F:pyridoxamine phosphate oxidase activity"/>
    <property type="evidence" value="ECO:0007669"/>
    <property type="project" value="UniProtKB-UniRule"/>
</dbReference>
<keyword evidence="3 5" id="KW-0288">FMN</keyword>
<dbReference type="RefSeq" id="WP_167677020.1">
    <property type="nucleotide sequence ID" value="NZ_CP050313.1"/>
</dbReference>
<evidence type="ECO:0000313" key="11">
    <source>
        <dbReference type="Proteomes" id="UP000502608"/>
    </source>
</evidence>
<keyword evidence="5" id="KW-0664">Pyridoxine biosynthesis</keyword>
<evidence type="ECO:0000259" key="9">
    <source>
        <dbReference type="Pfam" id="PF10590"/>
    </source>
</evidence>
<feature type="domain" description="Pyridoxine 5'-phosphate oxidase dimerisation C-terminal" evidence="9">
    <location>
        <begin position="172"/>
        <end position="213"/>
    </location>
</feature>
<keyword evidence="2 5" id="KW-0285">Flavoprotein</keyword>
<feature type="binding site" evidence="5 6">
    <location>
        <position position="127"/>
    </location>
    <ligand>
        <name>substrate</name>
    </ligand>
</feature>
<comment type="catalytic activity">
    <reaction evidence="5">
        <text>pyridoxamine 5'-phosphate + O2 + H2O = pyridoxal 5'-phosphate + H2O2 + NH4(+)</text>
        <dbReference type="Rhea" id="RHEA:15817"/>
        <dbReference type="ChEBI" id="CHEBI:15377"/>
        <dbReference type="ChEBI" id="CHEBI:15379"/>
        <dbReference type="ChEBI" id="CHEBI:16240"/>
        <dbReference type="ChEBI" id="CHEBI:28938"/>
        <dbReference type="ChEBI" id="CHEBI:58451"/>
        <dbReference type="ChEBI" id="CHEBI:597326"/>
        <dbReference type="EC" id="1.4.3.5"/>
    </reaction>
</comment>
<dbReference type="UniPathway" id="UPA01068">
    <property type="reaction ID" value="UER00304"/>
</dbReference>
<comment type="pathway">
    <text evidence="5">Cofactor metabolism; pyridoxal 5'-phosphate salvage; pyridoxal 5'-phosphate from pyridoxamine 5'-phosphate: step 1/1.</text>
</comment>
<evidence type="ECO:0000256" key="7">
    <source>
        <dbReference type="PIRSR" id="PIRSR000190-2"/>
    </source>
</evidence>
<feature type="binding site" evidence="5 6">
    <location>
        <position position="66"/>
    </location>
    <ligand>
        <name>substrate</name>
    </ligand>
</feature>
<protein>
    <recommendedName>
        <fullName evidence="5">Pyridoxine/pyridoxamine 5'-phosphate oxidase</fullName>
        <ecNumber evidence="5">1.4.3.5</ecNumber>
    </recommendedName>
    <alternativeName>
        <fullName evidence="5">PNP/PMP oxidase</fullName>
        <shortName evidence="5">PNPOx</shortName>
    </alternativeName>
    <alternativeName>
        <fullName evidence="5">Pyridoxal 5'-phosphate synthase</fullName>
    </alternativeName>
</protein>
<dbReference type="InterPro" id="IPR019576">
    <property type="entry name" value="Pyridoxamine_oxidase_dimer_C"/>
</dbReference>
<organism evidence="10 11">
    <name type="scientific">Shewanella aestuarii</name>
    <dbReference type="NCBI Taxonomy" id="1028752"/>
    <lineage>
        <taxon>Bacteria</taxon>
        <taxon>Pseudomonadati</taxon>
        <taxon>Pseudomonadota</taxon>
        <taxon>Gammaproteobacteria</taxon>
        <taxon>Alteromonadales</taxon>
        <taxon>Shewanellaceae</taxon>
        <taxon>Shewanella</taxon>
    </lineage>
</organism>
<feature type="binding site" evidence="5 7">
    <location>
        <begin position="76"/>
        <end position="77"/>
    </location>
    <ligand>
        <name>FMN</name>
        <dbReference type="ChEBI" id="CHEBI:58210"/>
    </ligand>
</feature>
<keyword evidence="11" id="KW-1185">Reference proteome</keyword>
<dbReference type="PROSITE" id="PS01064">
    <property type="entry name" value="PYRIDOX_OXIDASE"/>
    <property type="match status" value="1"/>
</dbReference>
<sequence>MSDLSDIRREYTQGGLRRADLPNNPMDLFETWLTQAKDAHLSDPTAMCVATVDAQGQPYQRIVLLKRFDNNGFVFFTNLESRKSTQLATNNKISLLFPWHNLDRQVAVTGHAEPLSMIEVAKYFMSRPKDSQIAAWVSKQSSKISARQALEGKFAEMKAKFAQGDVPLPKFWGGYLVRPDSIEFWQGGEHRLHDRFLYQKDTDSNWQIDRLAP</sequence>
<evidence type="ECO:0000256" key="3">
    <source>
        <dbReference type="ARBA" id="ARBA00022643"/>
    </source>
</evidence>